<dbReference type="InterPro" id="IPR001670">
    <property type="entry name" value="ADH_Fe/GldA"/>
</dbReference>
<organism evidence="5 6">
    <name type="scientific">Desulfobotulus mexicanus</name>
    <dbReference type="NCBI Taxonomy" id="2586642"/>
    <lineage>
        <taxon>Bacteria</taxon>
        <taxon>Pseudomonadati</taxon>
        <taxon>Thermodesulfobacteriota</taxon>
        <taxon>Desulfobacteria</taxon>
        <taxon>Desulfobacterales</taxon>
        <taxon>Desulfobacteraceae</taxon>
        <taxon>Desulfobotulus</taxon>
    </lineage>
</organism>
<dbReference type="InterPro" id="IPR056798">
    <property type="entry name" value="ADH_Fe_C"/>
</dbReference>
<evidence type="ECO:0000313" key="5">
    <source>
        <dbReference type="EMBL" id="TYT74207.1"/>
    </source>
</evidence>
<dbReference type="GO" id="GO:1990362">
    <property type="term" value="F:butanol dehydrogenase (NAD+) activity"/>
    <property type="evidence" value="ECO:0007669"/>
    <property type="project" value="InterPro"/>
</dbReference>
<dbReference type="Proteomes" id="UP000321899">
    <property type="component" value="Unassembled WGS sequence"/>
</dbReference>
<reference evidence="5 6" key="1">
    <citation type="submission" date="2019-06" db="EMBL/GenBank/DDBJ databases">
        <title>Desulfobotulus mexicanus sp. nov., a novel sulfate-reducing bacterium isolated from the sediment of an alkaline crater lake in Mexico.</title>
        <authorList>
            <person name="Hirschler-Rea A."/>
        </authorList>
    </citation>
    <scope>NUCLEOTIDE SEQUENCE [LARGE SCALE GENOMIC DNA]</scope>
    <source>
        <strain evidence="5 6">PAR22N</strain>
    </source>
</reference>
<keyword evidence="6" id="KW-1185">Reference proteome</keyword>
<dbReference type="PANTHER" id="PTHR43633">
    <property type="entry name" value="ALCOHOL DEHYDROGENASE YQHD"/>
    <property type="match status" value="1"/>
</dbReference>
<dbReference type="Pfam" id="PF00465">
    <property type="entry name" value="Fe-ADH"/>
    <property type="match status" value="1"/>
</dbReference>
<dbReference type="GO" id="GO:0046872">
    <property type="term" value="F:metal ion binding"/>
    <property type="evidence" value="ECO:0007669"/>
    <property type="project" value="InterPro"/>
</dbReference>
<dbReference type="OrthoDB" id="9778433at2"/>
<keyword evidence="2" id="KW-0560">Oxidoreductase</keyword>
<protein>
    <submittedName>
        <fullName evidence="5">Iron-containing alcohol dehydrogenase</fullName>
    </submittedName>
</protein>
<feature type="domain" description="Alcohol dehydrogenase iron-type/glycerol dehydrogenase GldA" evidence="3">
    <location>
        <begin position="9"/>
        <end position="175"/>
    </location>
</feature>
<evidence type="ECO:0000313" key="6">
    <source>
        <dbReference type="Proteomes" id="UP000321899"/>
    </source>
</evidence>
<dbReference type="RefSeq" id="WP_139449446.1">
    <property type="nucleotide sequence ID" value="NZ_VDMB01000014.1"/>
</dbReference>
<dbReference type="Gene3D" id="1.20.1090.10">
    <property type="entry name" value="Dehydroquinate synthase-like - alpha domain"/>
    <property type="match status" value="1"/>
</dbReference>
<dbReference type="GO" id="GO:0005829">
    <property type="term" value="C:cytosol"/>
    <property type="evidence" value="ECO:0007669"/>
    <property type="project" value="TreeGrafter"/>
</dbReference>
<proteinExistence type="inferred from homology"/>
<comment type="caution">
    <text evidence="5">The sequence shown here is derived from an EMBL/GenBank/DDBJ whole genome shotgun (WGS) entry which is preliminary data.</text>
</comment>
<evidence type="ECO:0000256" key="1">
    <source>
        <dbReference type="ARBA" id="ARBA00007358"/>
    </source>
</evidence>
<dbReference type="Pfam" id="PF25137">
    <property type="entry name" value="ADH_Fe_C"/>
    <property type="match status" value="1"/>
</dbReference>
<evidence type="ECO:0000259" key="3">
    <source>
        <dbReference type="Pfam" id="PF00465"/>
    </source>
</evidence>
<dbReference type="Gene3D" id="3.40.50.1970">
    <property type="match status" value="1"/>
</dbReference>
<sequence>MKNFEFCNPVRIVFGKGKIADLDRLIPENAFVLVLTGGGSVKNNGVFDQVTMALKSRKWEEFSGIEANPDYDTCMKAVERIKEKKIDFILAVGGGSVIDAAKFIVAAACHNGSDPWDIVTGQAKIKTALPFGSVLTLAATGSEMNAGSVISRRSIGAKLPFASEKVFPRFSILDPETTYSLPSHVSACGVVDAWVHVLEQYLSHAIHAPLQDRQSEALLLTLLEQGPKLMENPNDYDVRADIMWCATQALNGLIGCGVPQDWATHMIGHELTAAFGLAHAESLAIVLPALLRVRKEHKKTKLEQYGRRVLGVDDAGDPAEAAIVATEVFFKRMGLGVRLSDYGIPLEAVSMVADILDRRGFRLGEDRAVDGAMVRKILVMASVPENL</sequence>
<evidence type="ECO:0000259" key="4">
    <source>
        <dbReference type="Pfam" id="PF25137"/>
    </source>
</evidence>
<name>A0A5S5MEU1_9BACT</name>
<dbReference type="PANTHER" id="PTHR43633:SF1">
    <property type="entry name" value="ALCOHOL DEHYDROGENASE YQHD"/>
    <property type="match status" value="1"/>
</dbReference>
<dbReference type="InterPro" id="IPR044731">
    <property type="entry name" value="BDH-like"/>
</dbReference>
<accession>A0A5S5MEU1</accession>
<dbReference type="AlphaFoldDB" id="A0A5S5MEU1"/>
<gene>
    <name evidence="5" type="ORF">FIM25_11535</name>
</gene>
<dbReference type="SUPFAM" id="SSF56796">
    <property type="entry name" value="Dehydroquinate synthase-like"/>
    <property type="match status" value="1"/>
</dbReference>
<dbReference type="FunFam" id="3.40.50.1970:FF:000003">
    <property type="entry name" value="Alcohol dehydrogenase, iron-containing"/>
    <property type="match status" value="1"/>
</dbReference>
<dbReference type="GO" id="GO:1990002">
    <property type="term" value="F:methylglyoxal reductase (NADPH) (acetol producing) activity"/>
    <property type="evidence" value="ECO:0007669"/>
    <property type="project" value="TreeGrafter"/>
</dbReference>
<evidence type="ECO:0000256" key="2">
    <source>
        <dbReference type="ARBA" id="ARBA00023002"/>
    </source>
</evidence>
<dbReference type="EMBL" id="VDMB01000014">
    <property type="protein sequence ID" value="TYT74207.1"/>
    <property type="molecule type" value="Genomic_DNA"/>
</dbReference>
<dbReference type="CDD" id="cd08187">
    <property type="entry name" value="BDH"/>
    <property type="match status" value="1"/>
</dbReference>
<dbReference type="GO" id="GO:0008106">
    <property type="term" value="F:alcohol dehydrogenase (NADP+) activity"/>
    <property type="evidence" value="ECO:0007669"/>
    <property type="project" value="TreeGrafter"/>
</dbReference>
<comment type="similarity">
    <text evidence="1">Belongs to the iron-containing alcohol dehydrogenase family.</text>
</comment>
<feature type="domain" description="Fe-containing alcohol dehydrogenase-like C-terminal" evidence="4">
    <location>
        <begin position="187"/>
        <end position="355"/>
    </location>
</feature>